<keyword evidence="10" id="KW-0175">Coiled coil</keyword>
<dbReference type="PIRSF" id="PIRSF002560">
    <property type="entry name" value="Bacterioferritin"/>
    <property type="match status" value="1"/>
</dbReference>
<evidence type="ECO:0000313" key="13">
    <source>
        <dbReference type="Proteomes" id="UP000004088"/>
    </source>
</evidence>
<dbReference type="RefSeq" id="WP_003784455.1">
    <property type="nucleotide sequence ID" value="NZ_GL870929.1"/>
</dbReference>
<dbReference type="PRINTS" id="PR00601">
    <property type="entry name" value="BACFERRITIN"/>
</dbReference>
<evidence type="ECO:0000256" key="2">
    <source>
        <dbReference type="ARBA" id="ARBA00008093"/>
    </source>
</evidence>
<comment type="cofactor">
    <cofactor evidence="1">
        <name>heme b</name>
        <dbReference type="ChEBI" id="CHEBI:60344"/>
    </cofactor>
</comment>
<dbReference type="Proteomes" id="UP000004088">
    <property type="component" value="Unassembled WGS sequence"/>
</dbReference>
<keyword evidence="13" id="KW-1185">Reference proteome</keyword>
<dbReference type="GO" id="GO:0008199">
    <property type="term" value="F:ferric iron binding"/>
    <property type="evidence" value="ECO:0007669"/>
    <property type="project" value="InterPro"/>
</dbReference>
<evidence type="ECO:0000256" key="3">
    <source>
        <dbReference type="ARBA" id="ARBA00022434"/>
    </source>
</evidence>
<dbReference type="GO" id="GO:0004322">
    <property type="term" value="F:ferroxidase activity"/>
    <property type="evidence" value="ECO:0007669"/>
    <property type="project" value="TreeGrafter"/>
</dbReference>
<keyword evidence="4 9" id="KW-0349">Heme</keyword>
<evidence type="ECO:0000256" key="5">
    <source>
        <dbReference type="ARBA" id="ARBA00022723"/>
    </source>
</evidence>
<dbReference type="PANTHER" id="PTHR30295">
    <property type="entry name" value="BACTERIOFERRITIN"/>
    <property type="match status" value="1"/>
</dbReference>
<dbReference type="GO" id="GO:0020037">
    <property type="term" value="F:heme binding"/>
    <property type="evidence" value="ECO:0007669"/>
    <property type="project" value="TreeGrafter"/>
</dbReference>
<feature type="binding site" evidence="8">
    <location>
        <position position="51"/>
    </location>
    <ligand>
        <name>Fe cation</name>
        <dbReference type="ChEBI" id="CHEBI:24875"/>
        <label>2</label>
    </ligand>
</feature>
<dbReference type="PANTHER" id="PTHR30295:SF0">
    <property type="entry name" value="BACTERIOFERRITIN"/>
    <property type="match status" value="1"/>
</dbReference>
<comment type="caution">
    <text evidence="12">The sequence shown here is derived from an EMBL/GenBank/DDBJ whole genome shotgun (WGS) entry which is preliminary data.</text>
</comment>
<proteinExistence type="inferred from homology"/>
<evidence type="ECO:0000256" key="6">
    <source>
        <dbReference type="ARBA" id="ARBA00023004"/>
    </source>
</evidence>
<keyword evidence="3 7" id="KW-0409">Iron storage</keyword>
<dbReference type="GO" id="GO:0005829">
    <property type="term" value="C:cytosol"/>
    <property type="evidence" value="ECO:0007669"/>
    <property type="project" value="TreeGrafter"/>
</dbReference>
<evidence type="ECO:0000313" key="12">
    <source>
        <dbReference type="EMBL" id="EGC16420.1"/>
    </source>
</evidence>
<dbReference type="Gene3D" id="1.20.1260.10">
    <property type="match status" value="1"/>
</dbReference>
<dbReference type="InterPro" id="IPR008331">
    <property type="entry name" value="Ferritin_DPS_dom"/>
</dbReference>
<feature type="binding site" description="axial binding residue" evidence="8">
    <location>
        <position position="52"/>
    </location>
    <ligand>
        <name>heme b</name>
        <dbReference type="ChEBI" id="CHEBI:60344"/>
        <note>ligand shared between dimeric partners</note>
    </ligand>
    <ligandPart>
        <name>Fe</name>
        <dbReference type="ChEBI" id="CHEBI:18248"/>
    </ligandPart>
</feature>
<dbReference type="PROSITE" id="PS00549">
    <property type="entry name" value="BACTERIOFERRITIN"/>
    <property type="match status" value="1"/>
</dbReference>
<dbReference type="CDD" id="cd00907">
    <property type="entry name" value="Bacterioferritin"/>
    <property type="match status" value="1"/>
</dbReference>
<keyword evidence="5 7" id="KW-0479">Metal-binding</keyword>
<feature type="coiled-coil region" evidence="10">
    <location>
        <begin position="117"/>
        <end position="144"/>
    </location>
</feature>
<evidence type="ECO:0000256" key="1">
    <source>
        <dbReference type="ARBA" id="ARBA00001970"/>
    </source>
</evidence>
<dbReference type="InterPro" id="IPR009078">
    <property type="entry name" value="Ferritin-like_SF"/>
</dbReference>
<evidence type="ECO:0000256" key="9">
    <source>
        <dbReference type="RuleBase" id="RU000623"/>
    </source>
</evidence>
<protein>
    <recommendedName>
        <fullName evidence="7 9">Bacterioferritin</fullName>
    </recommendedName>
</protein>
<name>F0F2C0_9NEIS</name>
<gene>
    <name evidence="12" type="primary">bfr</name>
    <name evidence="12" type="ORF">HMPREF9098_2255</name>
</gene>
<feature type="binding site" evidence="8">
    <location>
        <position position="51"/>
    </location>
    <ligand>
        <name>Fe cation</name>
        <dbReference type="ChEBI" id="CHEBI:24875"/>
        <label>1</label>
    </ligand>
</feature>
<evidence type="ECO:0000256" key="8">
    <source>
        <dbReference type="PIRSR" id="PIRSR002560-1"/>
    </source>
</evidence>
<dbReference type="EMBL" id="AEWV01000042">
    <property type="protein sequence ID" value="EGC16420.1"/>
    <property type="molecule type" value="Genomic_DNA"/>
</dbReference>
<dbReference type="NCBIfam" id="TIGR00754">
    <property type="entry name" value="bfr"/>
    <property type="match status" value="1"/>
</dbReference>
<evidence type="ECO:0000256" key="7">
    <source>
        <dbReference type="PIRNR" id="PIRNR002560"/>
    </source>
</evidence>
<dbReference type="InterPro" id="IPR009040">
    <property type="entry name" value="Ferritin-like_diiron"/>
</dbReference>
<organism evidence="12 13">
    <name type="scientific">Kingella denitrificans ATCC 33394</name>
    <dbReference type="NCBI Taxonomy" id="888741"/>
    <lineage>
        <taxon>Bacteria</taxon>
        <taxon>Pseudomonadati</taxon>
        <taxon>Pseudomonadota</taxon>
        <taxon>Betaproteobacteria</taxon>
        <taxon>Neisseriales</taxon>
        <taxon>Neisseriaceae</taxon>
        <taxon>Kingella</taxon>
    </lineage>
</organism>
<feature type="binding site" evidence="8">
    <location>
        <position position="94"/>
    </location>
    <ligand>
        <name>Fe cation</name>
        <dbReference type="ChEBI" id="CHEBI:24875"/>
        <label>2</label>
    </ligand>
</feature>
<dbReference type="GO" id="GO:0006879">
    <property type="term" value="P:intracellular iron ion homeostasis"/>
    <property type="evidence" value="ECO:0007669"/>
    <property type="project" value="UniProtKB-KW"/>
</dbReference>
<dbReference type="HOGENOM" id="CLU_104506_2_0_4"/>
<evidence type="ECO:0000256" key="10">
    <source>
        <dbReference type="SAM" id="Coils"/>
    </source>
</evidence>
<reference evidence="12 13" key="1">
    <citation type="submission" date="2011-01" db="EMBL/GenBank/DDBJ databases">
        <authorList>
            <person name="Muzny D."/>
            <person name="Qin X."/>
            <person name="Deng J."/>
            <person name="Jiang H."/>
            <person name="Liu Y."/>
            <person name="Qu J."/>
            <person name="Song X.-Z."/>
            <person name="Zhang L."/>
            <person name="Thornton R."/>
            <person name="Coyle M."/>
            <person name="Francisco L."/>
            <person name="Jackson L."/>
            <person name="Javaid M."/>
            <person name="Korchina V."/>
            <person name="Kovar C."/>
            <person name="Mata R."/>
            <person name="Mathew T."/>
            <person name="Ngo R."/>
            <person name="Nguyen L."/>
            <person name="Nguyen N."/>
            <person name="Okwuonu G."/>
            <person name="Ongeri F."/>
            <person name="Pham C."/>
            <person name="Simmons D."/>
            <person name="Wilczek-Boney K."/>
            <person name="Hale W."/>
            <person name="Jakkamsetti A."/>
            <person name="Pham P."/>
            <person name="Ruth R."/>
            <person name="San Lucas F."/>
            <person name="Warren J."/>
            <person name="Zhang J."/>
            <person name="Zhao Z."/>
            <person name="Zhou C."/>
            <person name="Zhu D."/>
            <person name="Lee S."/>
            <person name="Bess C."/>
            <person name="Blankenburg K."/>
            <person name="Forbes L."/>
            <person name="Fu Q."/>
            <person name="Gubbala S."/>
            <person name="Hirani K."/>
            <person name="Jayaseelan J.C."/>
            <person name="Lara F."/>
            <person name="Munidasa M."/>
            <person name="Palculict T."/>
            <person name="Patil S."/>
            <person name="Pu L.-L."/>
            <person name="Saada N."/>
            <person name="Tang L."/>
            <person name="Weissenberger G."/>
            <person name="Zhu Y."/>
            <person name="Hemphill L."/>
            <person name="Shang Y."/>
            <person name="Youmans B."/>
            <person name="Ayvaz T."/>
            <person name="Ross M."/>
            <person name="Santibanez J."/>
            <person name="Aqrawi P."/>
            <person name="Gross S."/>
            <person name="Joshi V."/>
            <person name="Fowler G."/>
            <person name="Nazareth L."/>
            <person name="Reid J."/>
            <person name="Worley K."/>
            <person name="Petrosino J."/>
            <person name="Highlander S."/>
            <person name="Gibbs R."/>
        </authorList>
    </citation>
    <scope>NUCLEOTIDE SEQUENCE [LARGE SCALE GENOMIC DNA]</scope>
    <source>
        <strain evidence="12 13">ATCC 33394</strain>
    </source>
</reference>
<dbReference type="PROSITE" id="PS50905">
    <property type="entry name" value="FERRITIN_LIKE"/>
    <property type="match status" value="1"/>
</dbReference>
<dbReference type="STRING" id="888741.HMPREF9098_2255"/>
<dbReference type="InterPro" id="IPR002024">
    <property type="entry name" value="Bacterioferritin"/>
</dbReference>
<dbReference type="AlphaFoldDB" id="F0F2C0"/>
<accession>F0F2C0</accession>
<dbReference type="GO" id="GO:0006826">
    <property type="term" value="P:iron ion transport"/>
    <property type="evidence" value="ECO:0007669"/>
    <property type="project" value="InterPro"/>
</dbReference>
<feature type="domain" description="Ferritin-like diiron" evidence="11">
    <location>
        <begin position="1"/>
        <end position="145"/>
    </location>
</feature>
<dbReference type="Pfam" id="PF00210">
    <property type="entry name" value="Ferritin"/>
    <property type="match status" value="1"/>
</dbReference>
<dbReference type="InterPro" id="IPR012347">
    <property type="entry name" value="Ferritin-like"/>
</dbReference>
<keyword evidence="6 7" id="KW-0408">Iron</keyword>
<evidence type="ECO:0000259" key="11">
    <source>
        <dbReference type="PROSITE" id="PS50905"/>
    </source>
</evidence>
<dbReference type="SUPFAM" id="SSF47240">
    <property type="entry name" value="Ferritin-like"/>
    <property type="match status" value="1"/>
</dbReference>
<sequence length="157" mass="18175">MQGDRQVIRHLNQNLGLLLVTINQYFLHARILKNWGFEELGCNFYKQSIVEMKQADAIIERVLLLEGLPNLQELGKLLIGETPEEIIRCDLAKEQEKHAALVEAIAVCEAQQDYVSRQLLEKQKDENEERIDWLETQLEQIEAMGLENYLQLGAQED</sequence>
<comment type="function">
    <text evidence="9">Iron-storage protein.</text>
</comment>
<comment type="similarity">
    <text evidence="2 7 9">Belongs to the bacterioferritin family.</text>
</comment>
<evidence type="ECO:0000256" key="4">
    <source>
        <dbReference type="ARBA" id="ARBA00022617"/>
    </source>
</evidence>